<comment type="similarity">
    <text evidence="1">Belongs to the peptidase S1C family.</text>
</comment>
<dbReference type="PROSITE" id="PS50106">
    <property type="entry name" value="PDZ"/>
    <property type="match status" value="1"/>
</dbReference>
<keyword evidence="6" id="KW-1133">Transmembrane helix</keyword>
<dbReference type="InterPro" id="IPR001940">
    <property type="entry name" value="Peptidase_S1C"/>
</dbReference>
<dbReference type="SUPFAM" id="SSF50494">
    <property type="entry name" value="Trypsin-like serine proteases"/>
    <property type="match status" value="1"/>
</dbReference>
<keyword evidence="6" id="KW-0472">Membrane</keyword>
<dbReference type="PANTHER" id="PTHR43343">
    <property type="entry name" value="PEPTIDASE S12"/>
    <property type="match status" value="1"/>
</dbReference>
<dbReference type="EMBL" id="JBHSEC010000022">
    <property type="protein sequence ID" value="MFC4411676.1"/>
    <property type="molecule type" value="Genomic_DNA"/>
</dbReference>
<evidence type="ECO:0000256" key="1">
    <source>
        <dbReference type="ARBA" id="ARBA00010541"/>
    </source>
</evidence>
<dbReference type="GO" id="GO:0006508">
    <property type="term" value="P:proteolysis"/>
    <property type="evidence" value="ECO:0007669"/>
    <property type="project" value="UniProtKB-KW"/>
</dbReference>
<evidence type="ECO:0000256" key="2">
    <source>
        <dbReference type="ARBA" id="ARBA00022670"/>
    </source>
</evidence>
<feature type="transmembrane region" description="Helical" evidence="6">
    <location>
        <begin position="24"/>
        <end position="45"/>
    </location>
</feature>
<comment type="caution">
    <text evidence="8">The sequence shown here is derived from an EMBL/GenBank/DDBJ whole genome shotgun (WGS) entry which is preliminary data.</text>
</comment>
<dbReference type="Pfam" id="PF13180">
    <property type="entry name" value="PDZ_2"/>
    <property type="match status" value="1"/>
</dbReference>
<keyword evidence="4" id="KW-0720">Serine protease</keyword>
<organism evidence="8 9">
    <name type="scientific">Chungangia koreensis</name>
    <dbReference type="NCBI Taxonomy" id="752657"/>
    <lineage>
        <taxon>Bacteria</taxon>
        <taxon>Bacillati</taxon>
        <taxon>Bacillota</taxon>
        <taxon>Bacilli</taxon>
        <taxon>Lactobacillales</taxon>
        <taxon>Chungangia</taxon>
    </lineage>
</organism>
<name>A0ABV8X6Y1_9LACT</name>
<dbReference type="InterPro" id="IPR001478">
    <property type="entry name" value="PDZ"/>
</dbReference>
<evidence type="ECO:0000256" key="5">
    <source>
        <dbReference type="SAM" id="MobiDB-lite"/>
    </source>
</evidence>
<evidence type="ECO:0000256" key="6">
    <source>
        <dbReference type="SAM" id="Phobius"/>
    </source>
</evidence>
<feature type="domain" description="PDZ" evidence="7">
    <location>
        <begin position="332"/>
        <end position="391"/>
    </location>
</feature>
<feature type="compositionally biased region" description="Polar residues" evidence="5">
    <location>
        <begin position="1"/>
        <end position="12"/>
    </location>
</feature>
<dbReference type="Gene3D" id="2.40.10.10">
    <property type="entry name" value="Trypsin-like serine proteases"/>
    <property type="match status" value="2"/>
</dbReference>
<dbReference type="Proteomes" id="UP001595817">
    <property type="component" value="Unassembled WGS sequence"/>
</dbReference>
<dbReference type="SUPFAM" id="SSF50156">
    <property type="entry name" value="PDZ domain-like"/>
    <property type="match status" value="1"/>
</dbReference>
<keyword evidence="3 8" id="KW-0378">Hydrolase</keyword>
<evidence type="ECO:0000313" key="8">
    <source>
        <dbReference type="EMBL" id="MFC4411676.1"/>
    </source>
</evidence>
<evidence type="ECO:0000256" key="4">
    <source>
        <dbReference type="ARBA" id="ARBA00022825"/>
    </source>
</evidence>
<evidence type="ECO:0000256" key="3">
    <source>
        <dbReference type="ARBA" id="ARBA00022801"/>
    </source>
</evidence>
<proteinExistence type="inferred from homology"/>
<dbReference type="SMART" id="SM00228">
    <property type="entry name" value="PDZ"/>
    <property type="match status" value="1"/>
</dbReference>
<dbReference type="InterPro" id="IPR036034">
    <property type="entry name" value="PDZ_sf"/>
</dbReference>
<feature type="region of interest" description="Disordered" evidence="5">
    <location>
        <begin position="1"/>
        <end position="20"/>
    </location>
</feature>
<dbReference type="EC" id="3.4.21.-" evidence="8"/>
<sequence length="406" mass="43084">MGYYDQTPNNPNHENRSNRKGSKAGYFFSGLAGTIIGALLVWFIISPLADNQSSGVAGTSVKENDSAPRSEQVSLDISTDVTKAVGVVADAVVGITNIQTSKDFWSQSERTMEAGTGSGVIYKKAGDKAYVVTNHHVVEGAQQLEVTLADGTKEPAKLIGSDVWTDLAVVEISAGKVETIAEFGDSDALKVGEPVIAIGNPLGLSFAGSVTSGVVSGLERTVPVDIDGNGTEDWQSEVLQTDAAINPGNSGGALINVAGQLVGINSMKIAESAVEGIGFAIPINTAIPVIESLEQTGEVKRPQMGITLLDLTAVPQYHQKETLKLPDDVTTGVIIDEVYPNTPAAKAGLERYDVIVEMDGEKINNVLELRKHLYSEKKIGDEMTIVIYRQGERKEITMTLVADKAL</sequence>
<evidence type="ECO:0000259" key="7">
    <source>
        <dbReference type="PROSITE" id="PS50106"/>
    </source>
</evidence>
<evidence type="ECO:0000313" key="9">
    <source>
        <dbReference type="Proteomes" id="UP001595817"/>
    </source>
</evidence>
<reference evidence="9" key="1">
    <citation type="journal article" date="2019" name="Int. J. Syst. Evol. Microbiol.">
        <title>The Global Catalogue of Microorganisms (GCM) 10K type strain sequencing project: providing services to taxonomists for standard genome sequencing and annotation.</title>
        <authorList>
            <consortium name="The Broad Institute Genomics Platform"/>
            <consortium name="The Broad Institute Genome Sequencing Center for Infectious Disease"/>
            <person name="Wu L."/>
            <person name="Ma J."/>
        </authorList>
    </citation>
    <scope>NUCLEOTIDE SEQUENCE [LARGE SCALE GENOMIC DNA]</scope>
    <source>
        <strain evidence="9">CCUG 59778</strain>
    </source>
</reference>
<dbReference type="InterPro" id="IPR051201">
    <property type="entry name" value="Chloro_Bact_Ser_Proteases"/>
</dbReference>
<keyword evidence="2 8" id="KW-0645">Protease</keyword>
<protein>
    <submittedName>
        <fullName evidence="8">S1C family serine protease</fullName>
        <ecNumber evidence="8">3.4.21.-</ecNumber>
    </submittedName>
</protein>
<accession>A0ABV8X6Y1</accession>
<dbReference type="PANTHER" id="PTHR43343:SF3">
    <property type="entry name" value="PROTEASE DO-LIKE 8, CHLOROPLASTIC"/>
    <property type="match status" value="1"/>
</dbReference>
<dbReference type="RefSeq" id="WP_378156900.1">
    <property type="nucleotide sequence ID" value="NZ_JBHSEC010000022.1"/>
</dbReference>
<dbReference type="PRINTS" id="PR00834">
    <property type="entry name" value="PROTEASES2C"/>
</dbReference>
<dbReference type="InterPro" id="IPR043504">
    <property type="entry name" value="Peptidase_S1_PA_chymotrypsin"/>
</dbReference>
<dbReference type="InterPro" id="IPR009003">
    <property type="entry name" value="Peptidase_S1_PA"/>
</dbReference>
<dbReference type="GO" id="GO:0008233">
    <property type="term" value="F:peptidase activity"/>
    <property type="evidence" value="ECO:0007669"/>
    <property type="project" value="UniProtKB-KW"/>
</dbReference>
<keyword evidence="6" id="KW-0812">Transmembrane</keyword>
<gene>
    <name evidence="8" type="ORF">ACFOZY_14890</name>
</gene>
<dbReference type="Gene3D" id="2.30.42.10">
    <property type="match status" value="1"/>
</dbReference>
<dbReference type="Pfam" id="PF13365">
    <property type="entry name" value="Trypsin_2"/>
    <property type="match status" value="1"/>
</dbReference>
<keyword evidence="9" id="KW-1185">Reference proteome</keyword>